<evidence type="ECO:0000313" key="2">
    <source>
        <dbReference type="Proteomes" id="UP001207468"/>
    </source>
</evidence>
<name>A0ACC0U289_9AGAM</name>
<reference evidence="1" key="1">
    <citation type="submission" date="2021-03" db="EMBL/GenBank/DDBJ databases">
        <title>Evolutionary priming and transition to the ectomycorrhizal habit in an iconic lineage of mushroom-forming fungi: is preadaptation a requirement?</title>
        <authorList>
            <consortium name="DOE Joint Genome Institute"/>
            <person name="Looney B.P."/>
            <person name="Miyauchi S."/>
            <person name="Morin E."/>
            <person name="Drula E."/>
            <person name="Courty P.E."/>
            <person name="Chicoki N."/>
            <person name="Fauchery L."/>
            <person name="Kohler A."/>
            <person name="Kuo A."/>
            <person name="LaButti K."/>
            <person name="Pangilinan J."/>
            <person name="Lipzen A."/>
            <person name="Riley R."/>
            <person name="Andreopoulos W."/>
            <person name="He G."/>
            <person name="Johnson J."/>
            <person name="Barry K.W."/>
            <person name="Grigoriev I.V."/>
            <person name="Nagy L."/>
            <person name="Hibbett D."/>
            <person name="Henrissat B."/>
            <person name="Matheny P.B."/>
            <person name="Labbe J."/>
            <person name="Martin A.F."/>
        </authorList>
    </citation>
    <scope>NUCLEOTIDE SEQUENCE</scope>
    <source>
        <strain evidence="1">BPL698</strain>
    </source>
</reference>
<gene>
    <name evidence="1" type="ORF">F5148DRAFT_1287301</name>
</gene>
<keyword evidence="2" id="KW-1185">Reference proteome</keyword>
<sequence>MSRAPSTDWTSCFTKTPPALCLKRSAKMSDSLSALTTSSVFTIRSSISINAPKRKVWDVLLDFPSYKEWNPYIRSQEIISEHDKTPLLSQAAAPGRRLRLRLHVPPTMNDAGTNASTAEEILTYVDATTFRLAWRFATPARWLINAERWQILRDCESDGQRTVYETWEFFGGLLAYLIWFFMRVKLQSSFDAMSHALKDKVENVD</sequence>
<proteinExistence type="predicted"/>
<protein>
    <submittedName>
        <fullName evidence="1">Uncharacterized protein</fullName>
    </submittedName>
</protein>
<dbReference type="EMBL" id="JAGFNK010000205">
    <property type="protein sequence ID" value="KAI9458825.1"/>
    <property type="molecule type" value="Genomic_DNA"/>
</dbReference>
<accession>A0ACC0U289</accession>
<evidence type="ECO:0000313" key="1">
    <source>
        <dbReference type="EMBL" id="KAI9458825.1"/>
    </source>
</evidence>
<dbReference type="Proteomes" id="UP001207468">
    <property type="component" value="Unassembled WGS sequence"/>
</dbReference>
<organism evidence="1 2">
    <name type="scientific">Russula earlei</name>
    <dbReference type="NCBI Taxonomy" id="71964"/>
    <lineage>
        <taxon>Eukaryota</taxon>
        <taxon>Fungi</taxon>
        <taxon>Dikarya</taxon>
        <taxon>Basidiomycota</taxon>
        <taxon>Agaricomycotina</taxon>
        <taxon>Agaricomycetes</taxon>
        <taxon>Russulales</taxon>
        <taxon>Russulaceae</taxon>
        <taxon>Russula</taxon>
    </lineage>
</organism>
<comment type="caution">
    <text evidence="1">The sequence shown here is derived from an EMBL/GenBank/DDBJ whole genome shotgun (WGS) entry which is preliminary data.</text>
</comment>